<comment type="caution">
    <text evidence="2">The sequence shown here is derived from an EMBL/GenBank/DDBJ whole genome shotgun (WGS) entry which is preliminary data.</text>
</comment>
<feature type="region of interest" description="Disordered" evidence="1">
    <location>
        <begin position="1"/>
        <end position="45"/>
    </location>
</feature>
<organism evidence="2 3">
    <name type="scientific">Crotalaria pallida</name>
    <name type="common">Smooth rattlebox</name>
    <name type="synonym">Crotalaria striata</name>
    <dbReference type="NCBI Taxonomy" id="3830"/>
    <lineage>
        <taxon>Eukaryota</taxon>
        <taxon>Viridiplantae</taxon>
        <taxon>Streptophyta</taxon>
        <taxon>Embryophyta</taxon>
        <taxon>Tracheophyta</taxon>
        <taxon>Spermatophyta</taxon>
        <taxon>Magnoliopsida</taxon>
        <taxon>eudicotyledons</taxon>
        <taxon>Gunneridae</taxon>
        <taxon>Pentapetalae</taxon>
        <taxon>rosids</taxon>
        <taxon>fabids</taxon>
        <taxon>Fabales</taxon>
        <taxon>Fabaceae</taxon>
        <taxon>Papilionoideae</taxon>
        <taxon>50 kb inversion clade</taxon>
        <taxon>genistoids sensu lato</taxon>
        <taxon>core genistoids</taxon>
        <taxon>Crotalarieae</taxon>
        <taxon>Crotalaria</taxon>
    </lineage>
</organism>
<dbReference type="EMBL" id="JAYWIO010000006">
    <property type="protein sequence ID" value="KAK7255480.1"/>
    <property type="molecule type" value="Genomic_DNA"/>
</dbReference>
<reference evidence="2 3" key="1">
    <citation type="submission" date="2024-01" db="EMBL/GenBank/DDBJ databases">
        <title>The genomes of 5 underutilized Papilionoideae crops provide insights into root nodulation and disease resistanc.</title>
        <authorList>
            <person name="Yuan L."/>
        </authorList>
    </citation>
    <scope>NUCLEOTIDE SEQUENCE [LARGE SCALE GENOMIC DNA]</scope>
    <source>
        <strain evidence="2">ZHUSHIDOU_FW_LH</strain>
        <tissue evidence="2">Leaf</tissue>
    </source>
</reference>
<gene>
    <name evidence="2" type="ORF">RIF29_28890</name>
</gene>
<feature type="compositionally biased region" description="Basic and acidic residues" evidence="1">
    <location>
        <begin position="20"/>
        <end position="37"/>
    </location>
</feature>
<evidence type="ECO:0000313" key="3">
    <source>
        <dbReference type="Proteomes" id="UP001372338"/>
    </source>
</evidence>
<protein>
    <submittedName>
        <fullName evidence="2">Uncharacterized protein</fullName>
    </submittedName>
</protein>
<accession>A0AAN9EIQ5</accession>
<sequence length="182" mass="19912">MAKKSGRPPKSPSSAAKNNNSDRDLTSCSPTKDKDSLLDDEDLTDIDNLSPKQAALWLQKIDALREKIKEKVDVDAVDVNPSKPCGSGCNDDVRNPNSSPLLYLMPYLIPYQILFHKRITQEALDNVTIPSENIESAKEAIQSVLSAAIVPDQTVNGNMDVAVQETEKDAQQKSTSTGSWID</sequence>
<proteinExistence type="predicted"/>
<evidence type="ECO:0000313" key="2">
    <source>
        <dbReference type="EMBL" id="KAK7255480.1"/>
    </source>
</evidence>
<name>A0AAN9EIQ5_CROPI</name>
<dbReference type="Proteomes" id="UP001372338">
    <property type="component" value="Unassembled WGS sequence"/>
</dbReference>
<dbReference type="AlphaFoldDB" id="A0AAN9EIQ5"/>
<evidence type="ECO:0000256" key="1">
    <source>
        <dbReference type="SAM" id="MobiDB-lite"/>
    </source>
</evidence>
<keyword evidence="3" id="KW-1185">Reference proteome</keyword>